<gene>
    <name evidence="4" type="ORF">DH2020_021625</name>
</gene>
<protein>
    <recommendedName>
        <fullName evidence="3">Protein kinase domain-containing protein</fullName>
    </recommendedName>
</protein>
<dbReference type="PROSITE" id="PS50011">
    <property type="entry name" value="PROTEIN_KINASE_DOM"/>
    <property type="match status" value="1"/>
</dbReference>
<evidence type="ECO:0000259" key="3">
    <source>
        <dbReference type="PROSITE" id="PS50011"/>
    </source>
</evidence>
<evidence type="ECO:0000256" key="1">
    <source>
        <dbReference type="ARBA" id="ARBA00004236"/>
    </source>
</evidence>
<dbReference type="EMBL" id="JABTTQ020000012">
    <property type="protein sequence ID" value="KAK6144805.1"/>
    <property type="molecule type" value="Genomic_DNA"/>
</dbReference>
<keyword evidence="5" id="KW-1185">Reference proteome</keyword>
<comment type="caution">
    <text evidence="4">The sequence shown here is derived from an EMBL/GenBank/DDBJ whole genome shotgun (WGS) entry which is preliminary data.</text>
</comment>
<dbReference type="InterPro" id="IPR001245">
    <property type="entry name" value="Ser-Thr/Tyr_kinase_cat_dom"/>
</dbReference>
<proteinExistence type="predicted"/>
<dbReference type="Proteomes" id="UP001318860">
    <property type="component" value="Unassembled WGS sequence"/>
</dbReference>
<name>A0ABR0WF80_REHGL</name>
<dbReference type="SUPFAM" id="SSF56112">
    <property type="entry name" value="Protein kinase-like (PK-like)"/>
    <property type="match status" value="1"/>
</dbReference>
<dbReference type="InterPro" id="IPR011009">
    <property type="entry name" value="Kinase-like_dom_sf"/>
</dbReference>
<organism evidence="4 5">
    <name type="scientific">Rehmannia glutinosa</name>
    <name type="common">Chinese foxglove</name>
    <dbReference type="NCBI Taxonomy" id="99300"/>
    <lineage>
        <taxon>Eukaryota</taxon>
        <taxon>Viridiplantae</taxon>
        <taxon>Streptophyta</taxon>
        <taxon>Embryophyta</taxon>
        <taxon>Tracheophyta</taxon>
        <taxon>Spermatophyta</taxon>
        <taxon>Magnoliopsida</taxon>
        <taxon>eudicotyledons</taxon>
        <taxon>Gunneridae</taxon>
        <taxon>Pentapetalae</taxon>
        <taxon>asterids</taxon>
        <taxon>lamiids</taxon>
        <taxon>Lamiales</taxon>
        <taxon>Orobanchaceae</taxon>
        <taxon>Rehmannieae</taxon>
        <taxon>Rehmannia</taxon>
    </lineage>
</organism>
<accession>A0ABR0WF80</accession>
<keyword evidence="2" id="KW-1003">Cell membrane</keyword>
<dbReference type="Gene3D" id="1.10.510.10">
    <property type="entry name" value="Transferase(Phosphotransferase) domain 1"/>
    <property type="match status" value="1"/>
</dbReference>
<evidence type="ECO:0000313" key="5">
    <source>
        <dbReference type="Proteomes" id="UP001318860"/>
    </source>
</evidence>
<keyword evidence="2" id="KW-0472">Membrane</keyword>
<evidence type="ECO:0000256" key="2">
    <source>
        <dbReference type="ARBA" id="ARBA00022475"/>
    </source>
</evidence>
<dbReference type="Pfam" id="PF07714">
    <property type="entry name" value="PK_Tyr_Ser-Thr"/>
    <property type="match status" value="1"/>
</dbReference>
<comment type="subcellular location">
    <subcellularLocation>
        <location evidence="1">Cell membrane</location>
    </subcellularLocation>
</comment>
<dbReference type="PANTHER" id="PTHR45621">
    <property type="entry name" value="OS01G0588500 PROTEIN-RELATED"/>
    <property type="match status" value="1"/>
</dbReference>
<sequence length="328" mass="37524">MINPFPVPHEFHKRLVFYNVSYLKHSLEMGLVDTLSLSYEELACYTNNFCESNYLGHFNLENFTVERLSVLNGHSMAKLYGYCFEDDHLGVVYDFKPFVSLFNLIPEAGFTWLQRIKVALEFASLLKFLHTVKCSSYKPFIVRNLDCAHLVLDEDYIPKLCDFGLITGGIFPDRTIYTGHHVLGSYGYIDCSTIFSGVFSDKQDVYAFGTIFLSLISKRVYTEEDRQNSAPCRVVWAWESFYADDDSETEVKKPKFSLVHQSLVAESDYDPADGHKITMLAMECTDNDVSVRPTMKQVVRSLLKLKVVKKNADFFGVNKVLRSCENGL</sequence>
<evidence type="ECO:0000313" key="4">
    <source>
        <dbReference type="EMBL" id="KAK6144805.1"/>
    </source>
</evidence>
<reference evidence="4 5" key="1">
    <citation type="journal article" date="2021" name="Comput. Struct. Biotechnol. J.">
        <title>De novo genome assembly of the potent medicinal plant Rehmannia glutinosa using nanopore technology.</title>
        <authorList>
            <person name="Ma L."/>
            <person name="Dong C."/>
            <person name="Song C."/>
            <person name="Wang X."/>
            <person name="Zheng X."/>
            <person name="Niu Y."/>
            <person name="Chen S."/>
            <person name="Feng W."/>
        </authorList>
    </citation>
    <scope>NUCLEOTIDE SEQUENCE [LARGE SCALE GENOMIC DNA]</scope>
    <source>
        <strain evidence="4">DH-2019</strain>
    </source>
</reference>
<dbReference type="InterPro" id="IPR000719">
    <property type="entry name" value="Prot_kinase_dom"/>
</dbReference>
<feature type="domain" description="Protein kinase" evidence="3">
    <location>
        <begin position="1"/>
        <end position="315"/>
    </location>
</feature>
<dbReference type="InterPro" id="IPR050823">
    <property type="entry name" value="Plant_Ser_Thr_Prot_Kinase"/>
</dbReference>